<dbReference type="InterPro" id="IPR011871">
    <property type="entry name" value="Fib_succ_major"/>
</dbReference>
<organism evidence="3 4">
    <name type="scientific">Chlorobaculum thiosulfatiphilum</name>
    <name type="common">Chlorobium limicola f.sp. thiosulfatophilum</name>
    <dbReference type="NCBI Taxonomy" id="115852"/>
    <lineage>
        <taxon>Bacteria</taxon>
        <taxon>Pseudomonadati</taxon>
        <taxon>Chlorobiota</taxon>
        <taxon>Chlorobiia</taxon>
        <taxon>Chlorobiales</taxon>
        <taxon>Chlorobiaceae</taxon>
        <taxon>Chlorobaculum</taxon>
    </lineage>
</organism>
<reference evidence="3 4" key="1">
    <citation type="submission" date="2019-05" db="EMBL/GenBank/DDBJ databases">
        <title>Draft Whole-Genome sequence of the green sulfur bacterium Chlorobaculum thiosulfatiphilum DSM 249.</title>
        <authorList>
            <person name="Meyer T.E."/>
            <person name="Kyndt J.A."/>
        </authorList>
    </citation>
    <scope>NUCLEOTIDE SEQUENCE [LARGE SCALE GENOMIC DNA]</scope>
    <source>
        <strain evidence="3 4">DSM 249</strain>
    </source>
</reference>
<dbReference type="NCBIfam" id="TIGR02145">
    <property type="entry name" value="Fib_succ_major"/>
    <property type="match status" value="1"/>
</dbReference>
<evidence type="ECO:0000259" key="2">
    <source>
        <dbReference type="Pfam" id="PF09603"/>
    </source>
</evidence>
<dbReference type="EMBL" id="VDCH01000027">
    <property type="protein sequence ID" value="TNJ37556.1"/>
    <property type="molecule type" value="Genomic_DNA"/>
</dbReference>
<dbReference type="RefSeq" id="WP_139457579.1">
    <property type="nucleotide sequence ID" value="NZ_VDCH01000027.1"/>
</dbReference>
<proteinExistence type="predicted"/>
<protein>
    <recommendedName>
        <fullName evidence="2">Fibrobacter succinogenes major paralogous domain-containing protein</fullName>
    </recommendedName>
</protein>
<evidence type="ECO:0000313" key="4">
    <source>
        <dbReference type="Proteomes" id="UP000308271"/>
    </source>
</evidence>
<dbReference type="Pfam" id="PF09603">
    <property type="entry name" value="Fib_succ_major"/>
    <property type="match status" value="1"/>
</dbReference>
<feature type="domain" description="Fibrobacter succinogenes major paralogous" evidence="2">
    <location>
        <begin position="44"/>
        <end position="228"/>
    </location>
</feature>
<dbReference type="AlphaFoldDB" id="A0A5C4S252"/>
<accession>A0A5C4S252</accession>
<keyword evidence="1" id="KW-0732">Signal</keyword>
<sequence length="230" mass="25672">MRKKQRFVTGFFALALIIMMFAHGIASASPLEITDIDGNRYKTVTIGTQVWTQTNLNVTHYRNGDPIRYAKTAKEWYNAAQKGEGAWAFYNNAPGNGKKYGRLYNWYAVNDPRGLAPKGSHVPSDKEWSVLTEELGGEALAGGKMKAVDSVLWEKPNAGAENESEFNAHPGGLCGINGNFYFVKKSAYFWSSSEYSPKMAHYRLINFHVPSIINSAEEKRDGMSVRCIVD</sequence>
<name>A0A5C4S252_CHLTI</name>
<keyword evidence="4" id="KW-1185">Reference proteome</keyword>
<dbReference type="OrthoDB" id="9805760at2"/>
<comment type="caution">
    <text evidence="3">The sequence shown here is derived from an EMBL/GenBank/DDBJ whole genome shotgun (WGS) entry which is preliminary data.</text>
</comment>
<feature type="signal peptide" evidence="1">
    <location>
        <begin position="1"/>
        <end position="28"/>
    </location>
</feature>
<dbReference type="Proteomes" id="UP000308271">
    <property type="component" value="Unassembled WGS sequence"/>
</dbReference>
<gene>
    <name evidence="3" type="ORF">FGF66_10410</name>
</gene>
<evidence type="ECO:0000256" key="1">
    <source>
        <dbReference type="SAM" id="SignalP"/>
    </source>
</evidence>
<feature type="chain" id="PRO_5022959398" description="Fibrobacter succinogenes major paralogous domain-containing protein" evidence="1">
    <location>
        <begin position="29"/>
        <end position="230"/>
    </location>
</feature>
<evidence type="ECO:0000313" key="3">
    <source>
        <dbReference type="EMBL" id="TNJ37556.1"/>
    </source>
</evidence>